<evidence type="ECO:0008006" key="3">
    <source>
        <dbReference type="Google" id="ProtNLM"/>
    </source>
</evidence>
<proteinExistence type="predicted"/>
<name>A0ABY4F534_9BACT</name>
<dbReference type="RefSeq" id="WP_244714620.1">
    <property type="nucleotide sequence ID" value="NZ_CP095049.1"/>
</dbReference>
<reference evidence="1 2" key="1">
    <citation type="submission" date="2022-04" db="EMBL/GenBank/DDBJ databases">
        <title>Hymenobacter sp. isolated from the air.</title>
        <authorList>
            <person name="Won M."/>
            <person name="Lee C.-M."/>
            <person name="Woen H.-Y."/>
            <person name="Kwon S.-W."/>
        </authorList>
    </citation>
    <scope>NUCLEOTIDE SEQUENCE [LARGE SCALE GENOMIC DNA]</scope>
    <source>
        <strain evidence="2">5116 S-27</strain>
    </source>
</reference>
<keyword evidence="2" id="KW-1185">Reference proteome</keyword>
<dbReference type="Proteomes" id="UP000831785">
    <property type="component" value="Chromosome"/>
</dbReference>
<organism evidence="1 2">
    <name type="scientific">Hymenobacter cellulosivorans</name>
    <dbReference type="NCBI Taxonomy" id="2932249"/>
    <lineage>
        <taxon>Bacteria</taxon>
        <taxon>Pseudomonadati</taxon>
        <taxon>Bacteroidota</taxon>
        <taxon>Cytophagia</taxon>
        <taxon>Cytophagales</taxon>
        <taxon>Hymenobacteraceae</taxon>
        <taxon>Hymenobacter</taxon>
    </lineage>
</organism>
<accession>A0ABY4F534</accession>
<evidence type="ECO:0000313" key="2">
    <source>
        <dbReference type="Proteomes" id="UP000831785"/>
    </source>
</evidence>
<dbReference type="EMBL" id="CP095049">
    <property type="protein sequence ID" value="UOQ51410.1"/>
    <property type="molecule type" value="Genomic_DNA"/>
</dbReference>
<protein>
    <recommendedName>
        <fullName evidence="3">DUF3575 domain-containing protein</fullName>
    </recommendedName>
</protein>
<gene>
    <name evidence="1" type="ORF">MUN80_16770</name>
</gene>
<sequence>MKTTPIALSLGGLVGTTLSMPAYCQALPSPALLTVQVEKVITAFAINYLGASVGQERRLGSSVTFLYGLGAHYSYYSTGFPIGGTRFLNVLDPVFGRDYSTGGITPYAFGEFRLYHTLFHRASAGKDIRHNAANYFALFGEQPLAKNNLVEVPNLAIASVVGLKYGLRRSLGAHLSVDGSVGIANKISRTQHTLLPRLDLGVAWQL</sequence>
<evidence type="ECO:0000313" key="1">
    <source>
        <dbReference type="EMBL" id="UOQ51410.1"/>
    </source>
</evidence>